<protein>
    <recommendedName>
        <fullName evidence="3">Class I SAM-dependent methyltransferase</fullName>
    </recommendedName>
</protein>
<evidence type="ECO:0000313" key="2">
    <source>
        <dbReference type="Proteomes" id="UP000316770"/>
    </source>
</evidence>
<dbReference type="Pfam" id="PF13578">
    <property type="entry name" value="Methyltransf_24"/>
    <property type="match status" value="1"/>
</dbReference>
<dbReference type="Gene3D" id="3.40.50.150">
    <property type="entry name" value="Vaccinia Virus protein VP39"/>
    <property type="match status" value="1"/>
</dbReference>
<sequence length="216" mass="24739">MLRKLITKAVIKRELPANPFDGEMLPLERLRLFQWMQVHRPRVVLEVGAGVGGSTFYLSEALKQYGGKLYTCDPMRKPPQDFLDRFAGTLDFRSLKSVELIDELIAQNIVPDMLFFDGPEIPELALEDLQRLEPVIPHGCLFAMHDWELIGGRNKKIISIKSEQVRPYIEQSSDWEPLEVLSGHQKNVWWTKGRWDSVGLCLYRYQGNAARATVAA</sequence>
<dbReference type="EMBL" id="CP036318">
    <property type="protein sequence ID" value="QDV55497.1"/>
    <property type="molecule type" value="Genomic_DNA"/>
</dbReference>
<reference evidence="1 2" key="1">
    <citation type="submission" date="2019-02" db="EMBL/GenBank/DDBJ databases">
        <title>Deep-cultivation of Planctomycetes and their phenomic and genomic characterization uncovers novel biology.</title>
        <authorList>
            <person name="Wiegand S."/>
            <person name="Jogler M."/>
            <person name="Boedeker C."/>
            <person name="Pinto D."/>
            <person name="Vollmers J."/>
            <person name="Rivas-Marin E."/>
            <person name="Kohn T."/>
            <person name="Peeters S.H."/>
            <person name="Heuer A."/>
            <person name="Rast P."/>
            <person name="Oberbeckmann S."/>
            <person name="Bunk B."/>
            <person name="Jeske O."/>
            <person name="Meyerdierks A."/>
            <person name="Storesund J.E."/>
            <person name="Kallscheuer N."/>
            <person name="Luecker S."/>
            <person name="Lage O.M."/>
            <person name="Pohl T."/>
            <person name="Merkel B.J."/>
            <person name="Hornburger P."/>
            <person name="Mueller R.-W."/>
            <person name="Bruemmer F."/>
            <person name="Labrenz M."/>
            <person name="Spormann A.M."/>
            <person name="Op den Camp H."/>
            <person name="Overmann J."/>
            <person name="Amann R."/>
            <person name="Jetten M.S.M."/>
            <person name="Mascher T."/>
            <person name="Medema M.H."/>
            <person name="Devos D.P."/>
            <person name="Kaster A.-K."/>
            <person name="Ovreas L."/>
            <person name="Rohde M."/>
            <person name="Galperin M.Y."/>
            <person name="Jogler C."/>
        </authorList>
    </citation>
    <scope>NUCLEOTIDE SEQUENCE [LARGE SCALE GENOMIC DNA]</scope>
    <source>
        <strain evidence="1 2">Mal33</strain>
    </source>
</reference>
<name>A0A518IQX4_9BACT</name>
<dbReference type="Proteomes" id="UP000316770">
    <property type="component" value="Chromosome"/>
</dbReference>
<gene>
    <name evidence="1" type="ORF">Mal33_14730</name>
</gene>
<evidence type="ECO:0008006" key="3">
    <source>
        <dbReference type="Google" id="ProtNLM"/>
    </source>
</evidence>
<organism evidence="1 2">
    <name type="scientific">Rosistilla oblonga</name>
    <dbReference type="NCBI Taxonomy" id="2527990"/>
    <lineage>
        <taxon>Bacteria</taxon>
        <taxon>Pseudomonadati</taxon>
        <taxon>Planctomycetota</taxon>
        <taxon>Planctomycetia</taxon>
        <taxon>Pirellulales</taxon>
        <taxon>Pirellulaceae</taxon>
        <taxon>Rosistilla</taxon>
    </lineage>
</organism>
<proteinExistence type="predicted"/>
<dbReference type="RefSeq" id="WP_145283335.1">
    <property type="nucleotide sequence ID" value="NZ_CP036318.1"/>
</dbReference>
<dbReference type="SUPFAM" id="SSF53335">
    <property type="entry name" value="S-adenosyl-L-methionine-dependent methyltransferases"/>
    <property type="match status" value="1"/>
</dbReference>
<evidence type="ECO:0000313" key="1">
    <source>
        <dbReference type="EMBL" id="QDV55497.1"/>
    </source>
</evidence>
<keyword evidence="2" id="KW-1185">Reference proteome</keyword>
<dbReference type="AlphaFoldDB" id="A0A518IQX4"/>
<accession>A0A518IQX4</accession>
<dbReference type="InterPro" id="IPR029063">
    <property type="entry name" value="SAM-dependent_MTases_sf"/>
</dbReference>